<dbReference type="KEGG" id="abf:AMK58_04110"/>
<dbReference type="EMBL" id="JAWXYC010000004">
    <property type="protein sequence ID" value="MDX5953319.1"/>
    <property type="molecule type" value="Genomic_DNA"/>
</dbReference>
<sequence length="144" mass="16082">MLKQISVDTVKQAADLAYEAVADRQRFLAGMRNIDLGEQTSERGSRNPTDLDALSILSSDASGALSQLNQMLEDLTPEQRMELRAVMFVGRGDFAGNQWDRALDEAGRAPDATHYTDIAERIDLHRDLMKGLYELDLLKKKDGQ</sequence>
<evidence type="ECO:0000313" key="2">
    <source>
        <dbReference type="EMBL" id="QCO09729.1"/>
    </source>
</evidence>
<organism evidence="2 3">
    <name type="scientific">Azospirillum brasilense</name>
    <dbReference type="NCBI Taxonomy" id="192"/>
    <lineage>
        <taxon>Bacteria</taxon>
        <taxon>Pseudomonadati</taxon>
        <taxon>Pseudomonadota</taxon>
        <taxon>Alphaproteobacteria</taxon>
        <taxon>Rhodospirillales</taxon>
        <taxon>Azospirillaceae</taxon>
        <taxon>Azospirillum</taxon>
    </lineage>
</organism>
<name>A0A0P0F4U5_AZOBR</name>
<evidence type="ECO:0000313" key="3">
    <source>
        <dbReference type="Proteomes" id="UP000298774"/>
    </source>
</evidence>
<reference evidence="2 3" key="1">
    <citation type="submission" date="2018-09" db="EMBL/GenBank/DDBJ databases">
        <title>Whole genome based analysis of evolution and adaptive divergence in Indian and Brazilian strains of Azospirillum brasilense.</title>
        <authorList>
            <person name="Singh C."/>
            <person name="Tripathi A.K."/>
        </authorList>
    </citation>
    <scope>NUCLEOTIDE SEQUENCE [LARGE SCALE GENOMIC DNA]</scope>
    <source>
        <strain evidence="2 3">MTCC4038</strain>
    </source>
</reference>
<keyword evidence="4" id="KW-1185">Reference proteome</keyword>
<reference evidence="1 4" key="2">
    <citation type="submission" date="2023-11" db="EMBL/GenBank/DDBJ databases">
        <title>MicrobeMod: A computational toolkit for identifying prokaryotic methylation and restriction-modification with nanopore sequencing.</title>
        <authorList>
            <person name="Crits-Christoph A."/>
            <person name="Kang S.C."/>
            <person name="Lee H."/>
            <person name="Ostrov N."/>
        </authorList>
    </citation>
    <scope>NUCLEOTIDE SEQUENCE [LARGE SCALE GENOMIC DNA]</scope>
    <source>
        <strain evidence="1 4">ATCC 29145</strain>
    </source>
</reference>
<protein>
    <submittedName>
        <fullName evidence="2">DUF3775 domain-containing protein</fullName>
    </submittedName>
</protein>
<dbReference type="Proteomes" id="UP000298774">
    <property type="component" value="Chromosome"/>
</dbReference>
<dbReference type="Pfam" id="PF12616">
    <property type="entry name" value="DUF3775"/>
    <property type="match status" value="1"/>
</dbReference>
<evidence type="ECO:0000313" key="1">
    <source>
        <dbReference type="EMBL" id="MDX5953319.1"/>
    </source>
</evidence>
<dbReference type="GeneID" id="56450521"/>
<dbReference type="EMBL" id="CP032339">
    <property type="protein sequence ID" value="QCO09729.1"/>
    <property type="molecule type" value="Genomic_DNA"/>
</dbReference>
<gene>
    <name evidence="2" type="ORF">D3868_12210</name>
    <name evidence="1" type="ORF">SIM66_19265</name>
</gene>
<dbReference type="AlphaFoldDB" id="A0A0P0F4U5"/>
<dbReference type="InterPro" id="IPR022254">
    <property type="entry name" value="DUF3775"/>
</dbReference>
<accession>A0A0P0F4U5</accession>
<evidence type="ECO:0000313" key="4">
    <source>
        <dbReference type="Proteomes" id="UP001277471"/>
    </source>
</evidence>
<dbReference type="Proteomes" id="UP001277471">
    <property type="component" value="Unassembled WGS sequence"/>
</dbReference>
<dbReference type="RefSeq" id="WP_035675314.1">
    <property type="nucleotide sequence ID" value="NZ_CP012914.1"/>
</dbReference>
<proteinExistence type="predicted"/>